<evidence type="ECO:0000256" key="1">
    <source>
        <dbReference type="ARBA" id="ARBA00010233"/>
    </source>
</evidence>
<evidence type="ECO:0000313" key="10">
    <source>
        <dbReference type="Proteomes" id="UP000186132"/>
    </source>
</evidence>
<dbReference type="InterPro" id="IPR027461">
    <property type="entry name" value="Carboxypeptidase_A_C_sf"/>
</dbReference>
<feature type="domain" description="LD-carboxypeptidase C-terminal" evidence="8">
    <location>
        <begin position="183"/>
        <end position="294"/>
    </location>
</feature>
<comment type="similarity">
    <text evidence="1">Belongs to the peptidase S66 family.</text>
</comment>
<evidence type="ECO:0000259" key="8">
    <source>
        <dbReference type="Pfam" id="PF17676"/>
    </source>
</evidence>
<keyword evidence="3" id="KW-0645">Protease</keyword>
<sequence length="312" mass="32388">MTAPTSLRRPPALRPGDRVAVLTASSPVPAGPLEFGLRLLRDAGLEPVVHRSAREPGTLRPYLAGTDALRAADLTDALLDPSIAGIVFARGGSGAARTLAALEWSRFDGLAPKVLAGYSDVTAVHEAVARCLGWASVHSTVVASDNGTAAWSMSTLLEVLLTPERASECRFPDPTVIVGGRARGVTLGGNVCVLTASLGTPTSRPAAGGLLLVEEESEDPYRLDRMLTHLQRTGYLDDVAGVVCGRFHGCGPDDLVADVLAERLGTLGVPMITGADIGHGGANRAFPLGVAAELDADAGVVRFLDPPLIPRD</sequence>
<evidence type="ECO:0000256" key="6">
    <source>
        <dbReference type="PIRSR" id="PIRSR028757-1"/>
    </source>
</evidence>
<accession>A0A1M5P596</accession>
<keyword evidence="10" id="KW-1185">Reference proteome</keyword>
<gene>
    <name evidence="9" type="ORF">SAMN05443575_2973</name>
</gene>
<dbReference type="InterPro" id="IPR027478">
    <property type="entry name" value="LdcA_N"/>
</dbReference>
<keyword evidence="5" id="KW-0720">Serine protease</keyword>
<dbReference type="InterPro" id="IPR029062">
    <property type="entry name" value="Class_I_gatase-like"/>
</dbReference>
<feature type="active site" description="Charge relay system" evidence="6">
    <location>
        <position position="214"/>
    </location>
</feature>
<dbReference type="PIRSF" id="PIRSF028757">
    <property type="entry name" value="LD-carboxypeptidase"/>
    <property type="match status" value="1"/>
</dbReference>
<feature type="active site" description="Charge relay system" evidence="6">
    <location>
        <position position="279"/>
    </location>
</feature>
<dbReference type="Pfam" id="PF02016">
    <property type="entry name" value="Peptidase_S66"/>
    <property type="match status" value="1"/>
</dbReference>
<evidence type="ECO:0000256" key="5">
    <source>
        <dbReference type="ARBA" id="ARBA00022825"/>
    </source>
</evidence>
<evidence type="ECO:0000256" key="4">
    <source>
        <dbReference type="ARBA" id="ARBA00022801"/>
    </source>
</evidence>
<dbReference type="InterPro" id="IPR040449">
    <property type="entry name" value="Peptidase_S66_N"/>
</dbReference>
<dbReference type="PANTHER" id="PTHR30237:SF2">
    <property type="entry name" value="MUREIN TETRAPEPTIDE CARBOXYPEPTIDASE"/>
    <property type="match status" value="1"/>
</dbReference>
<keyword evidence="2 9" id="KW-0121">Carboxypeptidase</keyword>
<dbReference type="AlphaFoldDB" id="A0A1M5P596"/>
<protein>
    <submittedName>
        <fullName evidence="9">Muramoyltetrapeptide carboxypeptidase</fullName>
    </submittedName>
</protein>
<dbReference type="GO" id="GO:0008236">
    <property type="term" value="F:serine-type peptidase activity"/>
    <property type="evidence" value="ECO:0007669"/>
    <property type="project" value="UniProtKB-KW"/>
</dbReference>
<feature type="domain" description="LD-carboxypeptidase N-terminal" evidence="7">
    <location>
        <begin position="19"/>
        <end position="138"/>
    </location>
</feature>
<dbReference type="SUPFAM" id="SSF52317">
    <property type="entry name" value="Class I glutamine amidotransferase-like"/>
    <property type="match status" value="1"/>
</dbReference>
<feature type="active site" description="Nucleophile" evidence="6">
    <location>
        <position position="119"/>
    </location>
</feature>
<dbReference type="STRING" id="1206085.SAMN05443575_2973"/>
<evidence type="ECO:0000313" key="9">
    <source>
        <dbReference type="EMBL" id="SHG96589.1"/>
    </source>
</evidence>
<dbReference type="RefSeq" id="WP_073391220.1">
    <property type="nucleotide sequence ID" value="NZ_FQVU01000004.1"/>
</dbReference>
<keyword evidence="4" id="KW-0378">Hydrolase</keyword>
<dbReference type="InterPro" id="IPR003507">
    <property type="entry name" value="S66_fam"/>
</dbReference>
<evidence type="ECO:0000256" key="3">
    <source>
        <dbReference type="ARBA" id="ARBA00022670"/>
    </source>
</evidence>
<dbReference type="SUPFAM" id="SSF141986">
    <property type="entry name" value="LD-carboxypeptidase A C-terminal domain-like"/>
    <property type="match status" value="1"/>
</dbReference>
<dbReference type="EMBL" id="FQVU01000004">
    <property type="protein sequence ID" value="SHG96589.1"/>
    <property type="molecule type" value="Genomic_DNA"/>
</dbReference>
<dbReference type="GO" id="GO:0004180">
    <property type="term" value="F:carboxypeptidase activity"/>
    <property type="evidence" value="ECO:0007669"/>
    <property type="project" value="UniProtKB-KW"/>
</dbReference>
<dbReference type="GO" id="GO:0006508">
    <property type="term" value="P:proteolysis"/>
    <property type="evidence" value="ECO:0007669"/>
    <property type="project" value="UniProtKB-KW"/>
</dbReference>
<dbReference type="InterPro" id="IPR040921">
    <property type="entry name" value="Peptidase_S66C"/>
</dbReference>
<evidence type="ECO:0000256" key="2">
    <source>
        <dbReference type="ARBA" id="ARBA00022645"/>
    </source>
</evidence>
<dbReference type="Gene3D" id="3.40.50.10740">
    <property type="entry name" value="Class I glutamine amidotransferase-like"/>
    <property type="match status" value="1"/>
</dbReference>
<proteinExistence type="inferred from homology"/>
<organism evidence="9 10">
    <name type="scientific">Jatrophihabitans endophyticus</name>
    <dbReference type="NCBI Taxonomy" id="1206085"/>
    <lineage>
        <taxon>Bacteria</taxon>
        <taxon>Bacillati</taxon>
        <taxon>Actinomycetota</taxon>
        <taxon>Actinomycetes</taxon>
        <taxon>Jatrophihabitantales</taxon>
        <taxon>Jatrophihabitantaceae</taxon>
        <taxon>Jatrophihabitans</taxon>
    </lineage>
</organism>
<name>A0A1M5P596_9ACTN</name>
<dbReference type="CDD" id="cd07025">
    <property type="entry name" value="Peptidase_S66"/>
    <property type="match status" value="1"/>
</dbReference>
<dbReference type="Pfam" id="PF17676">
    <property type="entry name" value="Peptidase_S66C"/>
    <property type="match status" value="1"/>
</dbReference>
<reference evidence="9 10" key="1">
    <citation type="submission" date="2016-11" db="EMBL/GenBank/DDBJ databases">
        <authorList>
            <person name="Jaros S."/>
            <person name="Januszkiewicz K."/>
            <person name="Wedrychowicz H."/>
        </authorList>
    </citation>
    <scope>NUCLEOTIDE SEQUENCE [LARGE SCALE GENOMIC DNA]</scope>
    <source>
        <strain evidence="9 10">DSM 45627</strain>
    </source>
</reference>
<dbReference type="Gene3D" id="3.50.30.60">
    <property type="entry name" value="LD-carboxypeptidase A C-terminal domain-like"/>
    <property type="match status" value="1"/>
</dbReference>
<dbReference type="PANTHER" id="PTHR30237">
    <property type="entry name" value="MURAMOYLTETRAPEPTIDE CARBOXYPEPTIDASE"/>
    <property type="match status" value="1"/>
</dbReference>
<dbReference type="OrthoDB" id="9807329at2"/>
<dbReference type="Proteomes" id="UP000186132">
    <property type="component" value="Unassembled WGS sequence"/>
</dbReference>
<evidence type="ECO:0000259" key="7">
    <source>
        <dbReference type="Pfam" id="PF02016"/>
    </source>
</evidence>